<evidence type="ECO:0000256" key="1">
    <source>
        <dbReference type="ARBA" id="ARBA00022441"/>
    </source>
</evidence>
<keyword evidence="1" id="KW-0880">Kelch repeat</keyword>
<dbReference type="OrthoDB" id="45365at2759"/>
<dbReference type="EMBL" id="KN731596">
    <property type="protein sequence ID" value="KIH59791.1"/>
    <property type="molecule type" value="Genomic_DNA"/>
</dbReference>
<dbReference type="InterPro" id="IPR006652">
    <property type="entry name" value="Kelch_1"/>
</dbReference>
<protein>
    <submittedName>
        <fullName evidence="2">Kelch repeat protein</fullName>
    </submittedName>
</protein>
<organism evidence="2 3">
    <name type="scientific">Ancylostoma duodenale</name>
    <dbReference type="NCBI Taxonomy" id="51022"/>
    <lineage>
        <taxon>Eukaryota</taxon>
        <taxon>Metazoa</taxon>
        <taxon>Ecdysozoa</taxon>
        <taxon>Nematoda</taxon>
        <taxon>Chromadorea</taxon>
        <taxon>Rhabditida</taxon>
        <taxon>Rhabditina</taxon>
        <taxon>Rhabditomorpha</taxon>
        <taxon>Strongyloidea</taxon>
        <taxon>Ancylostomatidae</taxon>
        <taxon>Ancylostomatinae</taxon>
        <taxon>Ancylostoma</taxon>
    </lineage>
</organism>
<reference evidence="2 3" key="1">
    <citation type="submission" date="2013-12" db="EMBL/GenBank/DDBJ databases">
        <title>Draft genome of the parsitic nematode Ancylostoma duodenale.</title>
        <authorList>
            <person name="Mitreva M."/>
        </authorList>
    </citation>
    <scope>NUCLEOTIDE SEQUENCE [LARGE SCALE GENOMIC DNA]</scope>
    <source>
        <strain evidence="2 3">Zhejiang</strain>
    </source>
</reference>
<keyword evidence="3" id="KW-1185">Reference proteome</keyword>
<dbReference type="InterPro" id="IPR015915">
    <property type="entry name" value="Kelch-typ_b-propeller"/>
</dbReference>
<proteinExistence type="predicted"/>
<dbReference type="Gene3D" id="2.120.10.80">
    <property type="entry name" value="Kelch-type beta propeller"/>
    <property type="match status" value="1"/>
</dbReference>
<dbReference type="AlphaFoldDB" id="A0A0C2GS27"/>
<gene>
    <name evidence="2" type="ORF">ANCDUO_09968</name>
</gene>
<dbReference type="SUPFAM" id="SSF117281">
    <property type="entry name" value="Kelch motif"/>
    <property type="match status" value="1"/>
</dbReference>
<dbReference type="Proteomes" id="UP000054047">
    <property type="component" value="Unassembled WGS sequence"/>
</dbReference>
<name>A0A0C2GS27_9BILA</name>
<accession>A0A0C2GS27</accession>
<dbReference type="Pfam" id="PF01344">
    <property type="entry name" value="Kelch_1"/>
    <property type="match status" value="1"/>
</dbReference>
<evidence type="ECO:0000313" key="2">
    <source>
        <dbReference type="EMBL" id="KIH59791.1"/>
    </source>
</evidence>
<sequence>MYIGKWALGGRRAGTILSEVEKYNPVKQQWEQVRPLFFSRADFGAAVKGKCIYLVGGLLSSDAIDGAVTLGYVDCYDVVENIIRRVLFKDGCAQLH</sequence>
<evidence type="ECO:0000313" key="3">
    <source>
        <dbReference type="Proteomes" id="UP000054047"/>
    </source>
</evidence>